<dbReference type="EMBL" id="MU155182">
    <property type="protein sequence ID" value="KAF9481175.1"/>
    <property type="molecule type" value="Genomic_DNA"/>
</dbReference>
<protein>
    <recommendedName>
        <fullName evidence="2">UspA domain-containing protein</fullName>
    </recommendedName>
</protein>
<feature type="compositionally biased region" description="Acidic residues" evidence="1">
    <location>
        <begin position="522"/>
        <end position="541"/>
    </location>
</feature>
<evidence type="ECO:0000259" key="2">
    <source>
        <dbReference type="Pfam" id="PF00582"/>
    </source>
</evidence>
<dbReference type="InterPro" id="IPR006016">
    <property type="entry name" value="UspA"/>
</dbReference>
<dbReference type="OrthoDB" id="992776at2759"/>
<feature type="compositionally biased region" description="Polar residues" evidence="1">
    <location>
        <begin position="147"/>
        <end position="169"/>
    </location>
</feature>
<feature type="compositionally biased region" description="Low complexity" evidence="1">
    <location>
        <begin position="64"/>
        <end position="78"/>
    </location>
</feature>
<sequence>MNSPARDYKSLPVSQTSNQALENQAQQLIINALERTNSHQLSQSQSSIKSPSESTKNGGGGFGKSLSSMMGLSNLSLTRTATRESTSDDKDNRGRSMLKLGRMRSASQAPGDARDDSRSQSRARSQSPFTLRRFRTRDPSPTPQPVRMSQSDVDLSDTSSAILPQSTAFTDDDSPDEGAYAETEEESSDEDDTFDPITEANTERNALITPVATEGSGPGLEIEDPDPVGEGVNVIIAPEPYFPSSLNALGTTARGKRNPRRRKSVRTHEPLPFTTSRPVFQRDRCTITLKQGNPEATLGERRKRRYVVASDLSEESRYAVEWGIGTVLRDGDEMLIVTVVENESKVDPALPNASDRAVKLRSQQERQGLAYILVRQVTGLLQRTKLNVTISCQAWHAKNSRHMLLDIVDHVEPTMLIVGSRGLGQLNGILLGSTSHYLIQKCSVPVMVARRRLKRPPRKNAHLSTHRTHVSLAEAGIDRVAAKVDQDVQVMRDELQAEEERREGGGPGSRKEGRFGTVPENEAPEEEDGEDENENEGDDEPVGVKVAG</sequence>
<feature type="region of interest" description="Disordered" evidence="1">
    <location>
        <begin position="31"/>
        <end position="226"/>
    </location>
</feature>
<feature type="domain" description="UspA" evidence="2">
    <location>
        <begin position="304"/>
        <end position="450"/>
    </location>
</feature>
<accession>A0A9P5Z6U1</accession>
<feature type="compositionally biased region" description="Acidic residues" evidence="1">
    <location>
        <begin position="182"/>
        <end position="194"/>
    </location>
</feature>
<feature type="compositionally biased region" description="Basic residues" evidence="1">
    <location>
        <begin position="254"/>
        <end position="265"/>
    </location>
</feature>
<evidence type="ECO:0000313" key="4">
    <source>
        <dbReference type="Proteomes" id="UP000807469"/>
    </source>
</evidence>
<comment type="caution">
    <text evidence="3">The sequence shown here is derived from an EMBL/GenBank/DDBJ whole genome shotgun (WGS) entry which is preliminary data.</text>
</comment>
<feature type="compositionally biased region" description="Low complexity" evidence="1">
    <location>
        <begin position="38"/>
        <end position="56"/>
    </location>
</feature>
<feature type="compositionally biased region" description="Basic and acidic residues" evidence="1">
    <location>
        <begin position="495"/>
        <end position="514"/>
    </location>
</feature>
<dbReference type="AlphaFoldDB" id="A0A9P5Z6U1"/>
<evidence type="ECO:0000256" key="1">
    <source>
        <dbReference type="SAM" id="MobiDB-lite"/>
    </source>
</evidence>
<keyword evidence="4" id="KW-1185">Reference proteome</keyword>
<evidence type="ECO:0000313" key="3">
    <source>
        <dbReference type="EMBL" id="KAF9481175.1"/>
    </source>
</evidence>
<dbReference type="InterPro" id="IPR014729">
    <property type="entry name" value="Rossmann-like_a/b/a_fold"/>
</dbReference>
<dbReference type="SUPFAM" id="SSF52402">
    <property type="entry name" value="Adenine nucleotide alpha hydrolases-like"/>
    <property type="match status" value="1"/>
</dbReference>
<reference evidence="3" key="1">
    <citation type="submission" date="2020-11" db="EMBL/GenBank/DDBJ databases">
        <authorList>
            <consortium name="DOE Joint Genome Institute"/>
            <person name="Ahrendt S."/>
            <person name="Riley R."/>
            <person name="Andreopoulos W."/>
            <person name="Labutti K."/>
            <person name="Pangilinan J."/>
            <person name="Ruiz-Duenas F.J."/>
            <person name="Barrasa J.M."/>
            <person name="Sanchez-Garcia M."/>
            <person name="Camarero S."/>
            <person name="Miyauchi S."/>
            <person name="Serrano A."/>
            <person name="Linde D."/>
            <person name="Babiker R."/>
            <person name="Drula E."/>
            <person name="Ayuso-Fernandez I."/>
            <person name="Pacheco R."/>
            <person name="Padilla G."/>
            <person name="Ferreira P."/>
            <person name="Barriuso J."/>
            <person name="Kellner H."/>
            <person name="Castanera R."/>
            <person name="Alfaro M."/>
            <person name="Ramirez L."/>
            <person name="Pisabarro A.G."/>
            <person name="Kuo A."/>
            <person name="Tritt A."/>
            <person name="Lipzen A."/>
            <person name="He G."/>
            <person name="Yan M."/>
            <person name="Ng V."/>
            <person name="Cullen D."/>
            <person name="Martin F."/>
            <person name="Rosso M.-N."/>
            <person name="Henrissat B."/>
            <person name="Hibbett D."/>
            <person name="Martinez A.T."/>
            <person name="Grigoriev I.V."/>
        </authorList>
    </citation>
    <scope>NUCLEOTIDE SEQUENCE</scope>
    <source>
        <strain evidence="3">CIRM-BRFM 674</strain>
    </source>
</reference>
<dbReference type="PANTHER" id="PTHR46100">
    <property type="entry name" value="IMP2'P"/>
    <property type="match status" value="1"/>
</dbReference>
<feature type="region of interest" description="Disordered" evidence="1">
    <location>
        <begin position="495"/>
        <end position="548"/>
    </location>
</feature>
<dbReference type="PANTHER" id="PTHR46100:SF4">
    <property type="entry name" value="USPA DOMAIN-CONTAINING PROTEIN"/>
    <property type="match status" value="1"/>
</dbReference>
<organism evidence="3 4">
    <name type="scientific">Pholiota conissans</name>
    <dbReference type="NCBI Taxonomy" id="109636"/>
    <lineage>
        <taxon>Eukaryota</taxon>
        <taxon>Fungi</taxon>
        <taxon>Dikarya</taxon>
        <taxon>Basidiomycota</taxon>
        <taxon>Agaricomycotina</taxon>
        <taxon>Agaricomycetes</taxon>
        <taxon>Agaricomycetidae</taxon>
        <taxon>Agaricales</taxon>
        <taxon>Agaricineae</taxon>
        <taxon>Strophariaceae</taxon>
        <taxon>Pholiota</taxon>
    </lineage>
</organism>
<dbReference type="Proteomes" id="UP000807469">
    <property type="component" value="Unassembled WGS sequence"/>
</dbReference>
<dbReference type="InterPro" id="IPR006015">
    <property type="entry name" value="Universal_stress_UspA"/>
</dbReference>
<dbReference type="CDD" id="cd23659">
    <property type="entry name" value="USP_At3g01520-like"/>
    <property type="match status" value="1"/>
</dbReference>
<dbReference type="PRINTS" id="PR01438">
    <property type="entry name" value="UNVRSLSTRESS"/>
</dbReference>
<feature type="compositionally biased region" description="Basic and acidic residues" evidence="1">
    <location>
        <begin position="81"/>
        <end position="94"/>
    </location>
</feature>
<gene>
    <name evidence="3" type="ORF">BDN70DRAFT_876639</name>
</gene>
<feature type="region of interest" description="Disordered" evidence="1">
    <location>
        <begin position="246"/>
        <end position="275"/>
    </location>
</feature>
<dbReference type="Gene3D" id="3.40.50.620">
    <property type="entry name" value="HUPs"/>
    <property type="match status" value="1"/>
</dbReference>
<name>A0A9P5Z6U1_9AGAR</name>
<dbReference type="Pfam" id="PF00582">
    <property type="entry name" value="Usp"/>
    <property type="match status" value="1"/>
</dbReference>
<proteinExistence type="predicted"/>